<dbReference type="AlphaFoldDB" id="A0A1J0VW58"/>
<reference evidence="2" key="1">
    <citation type="submission" date="2016-11" db="EMBL/GenBank/DDBJ databases">
        <authorList>
            <person name="Jaros S."/>
            <person name="Januszkiewicz K."/>
            <person name="Wedrychowicz H."/>
        </authorList>
    </citation>
    <scope>NUCLEOTIDE SEQUENCE [LARGE SCALE GENOMIC DNA]</scope>
    <source>
        <strain evidence="2">Y48</strain>
    </source>
</reference>
<name>A0A1J0VW58_9NOCA</name>
<evidence type="ECO:0000313" key="2">
    <source>
        <dbReference type="EMBL" id="APE36241.1"/>
    </source>
</evidence>
<proteinExistence type="predicted"/>
<protein>
    <recommendedName>
        <fullName evidence="4">DUF4194 domain-containing protein</fullName>
    </recommendedName>
</protein>
<dbReference type="Proteomes" id="UP000183810">
    <property type="component" value="Chromosome"/>
</dbReference>
<feature type="region of interest" description="Disordered" evidence="1">
    <location>
        <begin position="30"/>
        <end position="50"/>
    </location>
</feature>
<sequence length="248" mass="27304">MFGDDLSGQGNAASLADQVRLDPDAVFTGDDENVGARVNDDAPAERFDGDTSELPSELCWTLQELVTAPHITEKSRSWPVVLQYEQPLRSRLSELGLILEINREFRYAFTRQAEDPSPRSRTLLRAKTLSLAASALALYLYRLYVVSPDDPIVDRADMVEHLLAYRPSDDTDEIRFRDKINAAIRSLDEAAIIKPIKGNSDRFTIYGVITALLTADQVAALEARYRAIATGESAPSADGASAQEEGSE</sequence>
<dbReference type="EMBL" id="CP018082">
    <property type="protein sequence ID" value="APE36241.1"/>
    <property type="molecule type" value="Genomic_DNA"/>
</dbReference>
<dbReference type="Pfam" id="PF13835">
    <property type="entry name" value="DUF4194"/>
    <property type="match status" value="1"/>
</dbReference>
<keyword evidence="3" id="KW-1185">Reference proteome</keyword>
<feature type="compositionally biased region" description="Basic and acidic residues" evidence="1">
    <location>
        <begin position="38"/>
        <end position="49"/>
    </location>
</feature>
<dbReference type="InterPro" id="IPR025449">
    <property type="entry name" value="JetB"/>
</dbReference>
<evidence type="ECO:0000256" key="1">
    <source>
        <dbReference type="SAM" id="MobiDB-lite"/>
    </source>
</evidence>
<gene>
    <name evidence="2" type="ORF">BOX37_22540</name>
</gene>
<organism evidence="2 3">
    <name type="scientific">Nocardia mangyaensis</name>
    <dbReference type="NCBI Taxonomy" id="2213200"/>
    <lineage>
        <taxon>Bacteria</taxon>
        <taxon>Bacillati</taxon>
        <taxon>Actinomycetota</taxon>
        <taxon>Actinomycetes</taxon>
        <taxon>Mycobacteriales</taxon>
        <taxon>Nocardiaceae</taxon>
        <taxon>Nocardia</taxon>
    </lineage>
</organism>
<accession>A0A1J0VW58</accession>
<dbReference type="KEGG" id="nsl:BOX37_22540"/>
<evidence type="ECO:0000313" key="3">
    <source>
        <dbReference type="Proteomes" id="UP000183810"/>
    </source>
</evidence>
<dbReference type="RefSeq" id="WP_071929420.1">
    <property type="nucleotide sequence ID" value="NZ_CP018082.1"/>
</dbReference>
<evidence type="ECO:0008006" key="4">
    <source>
        <dbReference type="Google" id="ProtNLM"/>
    </source>
</evidence>